<dbReference type="OrthoDB" id="9760333at2"/>
<accession>A0A4Y8ZVY7</accession>
<keyword evidence="4" id="KW-0410">Iron transport</keyword>
<evidence type="ECO:0000256" key="6">
    <source>
        <dbReference type="ARBA" id="ARBA00023004"/>
    </source>
</evidence>
<name>A0A4Y8ZVY7_9SPHN</name>
<dbReference type="InterPro" id="IPR012910">
    <property type="entry name" value="Plug_dom"/>
</dbReference>
<dbReference type="SUPFAM" id="SSF56935">
    <property type="entry name" value="Porins"/>
    <property type="match status" value="1"/>
</dbReference>
<dbReference type="PANTHER" id="PTHR32552:SF81">
    <property type="entry name" value="TONB-DEPENDENT OUTER MEMBRANE RECEPTOR"/>
    <property type="match status" value="1"/>
</dbReference>
<dbReference type="EMBL" id="SPDV01000014">
    <property type="protein sequence ID" value="TFI58596.1"/>
    <property type="molecule type" value="Genomic_DNA"/>
</dbReference>
<keyword evidence="8 11" id="KW-0798">TonB box</keyword>
<dbReference type="Gene3D" id="3.55.50.30">
    <property type="match status" value="1"/>
</dbReference>
<keyword evidence="3" id="KW-1134">Transmembrane beta strand</keyword>
<evidence type="ECO:0000256" key="8">
    <source>
        <dbReference type="ARBA" id="ARBA00023077"/>
    </source>
</evidence>
<comment type="subcellular location">
    <subcellularLocation>
        <location evidence="1">Cell outer membrane</location>
        <topology evidence="1">Multi-pass membrane protein</topology>
    </subcellularLocation>
</comment>
<evidence type="ECO:0000256" key="4">
    <source>
        <dbReference type="ARBA" id="ARBA00022496"/>
    </source>
</evidence>
<dbReference type="Gene3D" id="2.40.170.20">
    <property type="entry name" value="TonB-dependent receptor, beta-barrel domain"/>
    <property type="match status" value="1"/>
</dbReference>
<dbReference type="Pfam" id="PF07715">
    <property type="entry name" value="Plug"/>
    <property type="match status" value="1"/>
</dbReference>
<evidence type="ECO:0000256" key="10">
    <source>
        <dbReference type="ARBA" id="ARBA00023237"/>
    </source>
</evidence>
<gene>
    <name evidence="13" type="ORF">E2493_09230</name>
</gene>
<dbReference type="SMART" id="SM00965">
    <property type="entry name" value="STN"/>
    <property type="match status" value="1"/>
</dbReference>
<dbReference type="InterPro" id="IPR039426">
    <property type="entry name" value="TonB-dep_rcpt-like"/>
</dbReference>
<dbReference type="InterPro" id="IPR036942">
    <property type="entry name" value="Beta-barrel_TonB_sf"/>
</dbReference>
<evidence type="ECO:0000256" key="5">
    <source>
        <dbReference type="ARBA" id="ARBA00022692"/>
    </source>
</evidence>
<keyword evidence="9 11" id="KW-0472">Membrane</keyword>
<feature type="domain" description="Secretin/TonB short N-terminal" evidence="12">
    <location>
        <begin position="48"/>
        <end position="99"/>
    </location>
</feature>
<dbReference type="InterPro" id="IPR011662">
    <property type="entry name" value="Secretin/TonB_short_N"/>
</dbReference>
<protein>
    <submittedName>
        <fullName evidence="13">TonB-dependent receptor</fullName>
    </submittedName>
</protein>
<evidence type="ECO:0000256" key="9">
    <source>
        <dbReference type="ARBA" id="ARBA00023136"/>
    </source>
</evidence>
<comment type="similarity">
    <text evidence="11">Belongs to the TonB-dependent receptor family.</text>
</comment>
<keyword evidence="5" id="KW-0812">Transmembrane</keyword>
<dbReference type="InterPro" id="IPR000531">
    <property type="entry name" value="Beta-barrel_TonB"/>
</dbReference>
<sequence length="793" mass="84727">MRLAETLVAAICLVSLGSAAQAGQRHRLDLPGGRLGDTAVALGRQSGISIGIRDPQLAARRVKAVRGNLSVDEALRRMLAGAGARAVPLGPRTWLIVAAPPPARPAKPRRVAPPRARPLPRTVLPPVEVAEQEIIVTGSKRRLRLAFYPGVATLIDGSDPAFEGPRGSEGLVERVASVTSTHLGPGRNKLFLRGVADSSFNGPTQATVGQYLGETRLTYNAPDPDLRLHDVQRIEILPGPQGTLYGAGSVGGIIRVLPNAPDLLDMQAEMGGGASATQHGGLGADLSGFVNLPLVEDRLGLRLSAYGESEAGYIDDLARGLDDVNRTRTVGGRAALRAASANGWTIDLGLTGQRIRGEDAQFADRDGPPLTRRSRVPQDFRNSYGLADLVVSRDWGDLRLVTATGLVRQTLTEHYDSSRPDGPATQFEQRTEVSMLSAETRLTRDAGEGRGWLVGASLISNRSEQTRAIGAPGALRPITGVRNVIDEATLFGEASIGLLDGVVLTGGGRLSHSRLSGAALDVPLTFMPLLRSIQASRSETSFLPSASISGRVTPDLTLFLRYQGGFRPGGLSVTGELVQRFRNDKVATVEGGARLRHDGVRPFEAAASLAYTRWSDIQADVIDFAGLPTTTNIGDGRIYTLDLRAAWRPLPGLGLDAGAVLNDSRVTNPVPTVILTPSAPLPNVARVNARFGAEYRMALADDLDLRLTASARYVGKSRLGIGPILGEPQGDWLDTRFGARLESGRHAWTLAISNLLDEEGNRFAFGSPFTLVDTRQITPLRPRSLRLGWDLRF</sequence>
<keyword evidence="10" id="KW-0998">Cell outer membrane</keyword>
<dbReference type="GO" id="GO:0009279">
    <property type="term" value="C:cell outer membrane"/>
    <property type="evidence" value="ECO:0007669"/>
    <property type="project" value="UniProtKB-SubCell"/>
</dbReference>
<evidence type="ECO:0000256" key="7">
    <source>
        <dbReference type="ARBA" id="ARBA00023065"/>
    </source>
</evidence>
<keyword evidence="6" id="KW-0408">Iron</keyword>
<evidence type="ECO:0000256" key="11">
    <source>
        <dbReference type="RuleBase" id="RU003357"/>
    </source>
</evidence>
<organism evidence="13 14">
    <name type="scientific">Sphingomonas parva</name>
    <dbReference type="NCBI Taxonomy" id="2555898"/>
    <lineage>
        <taxon>Bacteria</taxon>
        <taxon>Pseudomonadati</taxon>
        <taxon>Pseudomonadota</taxon>
        <taxon>Alphaproteobacteria</taxon>
        <taxon>Sphingomonadales</taxon>
        <taxon>Sphingomonadaceae</taxon>
        <taxon>Sphingomonas</taxon>
    </lineage>
</organism>
<evidence type="ECO:0000256" key="3">
    <source>
        <dbReference type="ARBA" id="ARBA00022452"/>
    </source>
</evidence>
<evidence type="ECO:0000259" key="12">
    <source>
        <dbReference type="SMART" id="SM00965"/>
    </source>
</evidence>
<reference evidence="13 14" key="1">
    <citation type="submission" date="2019-03" db="EMBL/GenBank/DDBJ databases">
        <title>Genome sequence of Sphingomonas sp. 17J27-24.</title>
        <authorList>
            <person name="Kim M."/>
            <person name="Maeng S."/>
            <person name="Sathiyaraj S."/>
        </authorList>
    </citation>
    <scope>NUCLEOTIDE SEQUENCE [LARGE SCALE GENOMIC DNA]</scope>
    <source>
        <strain evidence="13 14">17J27-24</strain>
    </source>
</reference>
<dbReference type="AlphaFoldDB" id="A0A4Y8ZVY7"/>
<keyword evidence="7" id="KW-0406">Ion transport</keyword>
<dbReference type="GO" id="GO:0006826">
    <property type="term" value="P:iron ion transport"/>
    <property type="evidence" value="ECO:0007669"/>
    <property type="project" value="UniProtKB-KW"/>
</dbReference>
<dbReference type="Pfam" id="PF00593">
    <property type="entry name" value="TonB_dep_Rec_b-barrel"/>
    <property type="match status" value="1"/>
</dbReference>
<keyword evidence="2" id="KW-0813">Transport</keyword>
<keyword evidence="13" id="KW-0675">Receptor</keyword>
<keyword evidence="14" id="KW-1185">Reference proteome</keyword>
<dbReference type="RefSeq" id="WP_135085996.1">
    <property type="nucleotide sequence ID" value="NZ_SPDV01000014.1"/>
</dbReference>
<comment type="caution">
    <text evidence="13">The sequence shown here is derived from an EMBL/GenBank/DDBJ whole genome shotgun (WGS) entry which is preliminary data.</text>
</comment>
<evidence type="ECO:0000256" key="1">
    <source>
        <dbReference type="ARBA" id="ARBA00004571"/>
    </source>
</evidence>
<evidence type="ECO:0000313" key="13">
    <source>
        <dbReference type="EMBL" id="TFI58596.1"/>
    </source>
</evidence>
<evidence type="ECO:0000256" key="2">
    <source>
        <dbReference type="ARBA" id="ARBA00022448"/>
    </source>
</evidence>
<proteinExistence type="inferred from homology"/>
<evidence type="ECO:0000313" key="14">
    <source>
        <dbReference type="Proteomes" id="UP000298213"/>
    </source>
</evidence>
<dbReference type="Proteomes" id="UP000298213">
    <property type="component" value="Unassembled WGS sequence"/>
</dbReference>
<dbReference type="PANTHER" id="PTHR32552">
    <property type="entry name" value="FERRICHROME IRON RECEPTOR-RELATED"/>
    <property type="match status" value="1"/>
</dbReference>